<dbReference type="PANTHER" id="PTHR42855:SF2">
    <property type="entry name" value="DRUG RESISTANCE ABC TRANSPORTER,ATP-BINDING PROTEIN"/>
    <property type="match status" value="1"/>
</dbReference>
<dbReference type="PROSITE" id="PS00211">
    <property type="entry name" value="ABC_TRANSPORTER_1"/>
    <property type="match status" value="1"/>
</dbReference>
<evidence type="ECO:0000259" key="5">
    <source>
        <dbReference type="PROSITE" id="PS50893"/>
    </source>
</evidence>
<dbReference type="OrthoDB" id="9760950at2"/>
<evidence type="ECO:0000256" key="4">
    <source>
        <dbReference type="SAM" id="MobiDB-lite"/>
    </source>
</evidence>
<dbReference type="Gene3D" id="3.40.50.300">
    <property type="entry name" value="P-loop containing nucleotide triphosphate hydrolases"/>
    <property type="match status" value="2"/>
</dbReference>
<dbReference type="InterPro" id="IPR003593">
    <property type="entry name" value="AAA+_ATPase"/>
</dbReference>
<sequence>MIICQCHEVAKLFGGNLIFEHISLEIHEGDRIGIVGRNGSGKTTLFQLLAGVEQPDQGAVHLKKGASVGYLAQIPHYPSGTTVRTVLETAFSATKALEQRMKEIEKQMAAQDGKLALLLEEYGQLQDRFSFLGGYEMESKLASISNGIGITTLLDQNFTSLSGGEQTKVCLAHMLLLNPALLLLDEPTNHLDIEAVEWLEAFLKEYKGTVVIISHDRFFLDAIVTKIVDLEDGELHVYHGNYSVFVKEKQERLLREFQEYEEQQKKIKKMKERIKQLREWANQGDNPKLHRKAQNMERALERMVKLKRPILERKAMNLHFQEGERSGKDVVLMENVSKAFDEQLLFQELTMHVQYQERVAIVGRNGSGKSTLLQLLLGNEQPDTGSVRLGAGVKLGYLSQHLPGNAKASVIDTFRDHVSVTEGEARHILARFLFYGYDVFKRSDQLSGGERMRLRLAQLMYQDVNVLLLDEPTNHLDIESREVLEEALEDFTGTIIAVSHDRYFLNKLFPITYWIERQQLYSFVGAYDWARQKLREMPPPIEEKVAKRQPQRPAAPKSSTTDAIEAELVAIEEALLALHEKMATQEEWPELMKLQAEVDRYEQRQAQLYEQL</sequence>
<evidence type="ECO:0000256" key="3">
    <source>
        <dbReference type="SAM" id="Coils"/>
    </source>
</evidence>
<dbReference type="RefSeq" id="WP_007203889.1">
    <property type="nucleotide sequence ID" value="NZ_AKKV01000053.1"/>
</dbReference>
<dbReference type="FunFam" id="3.40.50.300:FF:001807">
    <property type="entry name" value="ABC transporter ATP-binding protein"/>
    <property type="match status" value="1"/>
</dbReference>
<dbReference type="GO" id="GO:0016887">
    <property type="term" value="F:ATP hydrolysis activity"/>
    <property type="evidence" value="ECO:0007669"/>
    <property type="project" value="InterPro"/>
</dbReference>
<dbReference type="SMART" id="SM00382">
    <property type="entry name" value="AAA"/>
    <property type="match status" value="2"/>
</dbReference>
<evidence type="ECO:0000256" key="2">
    <source>
        <dbReference type="ARBA" id="ARBA00022840"/>
    </source>
</evidence>
<proteinExistence type="predicted"/>
<feature type="coiled-coil region" evidence="3">
    <location>
        <begin position="87"/>
        <end position="121"/>
    </location>
</feature>
<dbReference type="InterPro" id="IPR017871">
    <property type="entry name" value="ABC_transporter-like_CS"/>
</dbReference>
<gene>
    <name evidence="6" type="ORF">A374_19125</name>
</gene>
<dbReference type="SUPFAM" id="SSF52540">
    <property type="entry name" value="P-loop containing nucleoside triphosphate hydrolases"/>
    <property type="match status" value="2"/>
</dbReference>
<feature type="domain" description="ABC transporter" evidence="5">
    <location>
        <begin position="331"/>
        <end position="542"/>
    </location>
</feature>
<dbReference type="STRING" id="1196324.A374_19125"/>
<dbReference type="InterPro" id="IPR027417">
    <property type="entry name" value="P-loop_NTPase"/>
</dbReference>
<dbReference type="InterPro" id="IPR051309">
    <property type="entry name" value="ABCF_ATPase"/>
</dbReference>
<evidence type="ECO:0000313" key="7">
    <source>
        <dbReference type="Proteomes" id="UP000004080"/>
    </source>
</evidence>
<feature type="region of interest" description="Disordered" evidence="4">
    <location>
        <begin position="542"/>
        <end position="561"/>
    </location>
</feature>
<comment type="caution">
    <text evidence="6">The sequence shown here is derived from an EMBL/GenBank/DDBJ whole genome shotgun (WGS) entry which is preliminary data.</text>
</comment>
<organism evidence="6 7">
    <name type="scientific">Fictibacillus macauensis ZFHKF-1</name>
    <dbReference type="NCBI Taxonomy" id="1196324"/>
    <lineage>
        <taxon>Bacteria</taxon>
        <taxon>Bacillati</taxon>
        <taxon>Bacillota</taxon>
        <taxon>Bacilli</taxon>
        <taxon>Bacillales</taxon>
        <taxon>Fictibacillaceae</taxon>
        <taxon>Fictibacillus</taxon>
    </lineage>
</organism>
<dbReference type="PANTHER" id="PTHR42855">
    <property type="entry name" value="ABC TRANSPORTER ATP-BINDING SUBUNIT"/>
    <property type="match status" value="1"/>
</dbReference>
<keyword evidence="2 6" id="KW-0067">ATP-binding</keyword>
<keyword evidence="1" id="KW-0547">Nucleotide-binding</keyword>
<name>I8UA49_9BACL</name>
<protein>
    <submittedName>
        <fullName evidence="6">ABC transporter ATP-binding protein</fullName>
    </submittedName>
</protein>
<dbReference type="NCBIfam" id="NF000355">
    <property type="entry name" value="ribo_prot_ABC_F"/>
    <property type="match status" value="1"/>
</dbReference>
<dbReference type="InterPro" id="IPR003439">
    <property type="entry name" value="ABC_transporter-like_ATP-bd"/>
</dbReference>
<dbReference type="FunFam" id="3.40.50.300:FF:000011">
    <property type="entry name" value="Putative ABC transporter ATP-binding component"/>
    <property type="match status" value="1"/>
</dbReference>
<dbReference type="eggNOG" id="COG0488">
    <property type="taxonomic scope" value="Bacteria"/>
</dbReference>
<dbReference type="AlphaFoldDB" id="I8UA49"/>
<dbReference type="PROSITE" id="PS50893">
    <property type="entry name" value="ABC_TRANSPORTER_2"/>
    <property type="match status" value="2"/>
</dbReference>
<evidence type="ECO:0000256" key="1">
    <source>
        <dbReference type="ARBA" id="ARBA00022741"/>
    </source>
</evidence>
<keyword evidence="7" id="KW-1185">Reference proteome</keyword>
<dbReference type="PATRIC" id="fig|1196324.3.peg.3884"/>
<dbReference type="InterPro" id="IPR032781">
    <property type="entry name" value="ABC_tran_Xtn"/>
</dbReference>
<feature type="coiled-coil region" evidence="3">
    <location>
        <begin position="243"/>
        <end position="280"/>
    </location>
</feature>
<accession>I8UA49</accession>
<evidence type="ECO:0000313" key="6">
    <source>
        <dbReference type="EMBL" id="EIT83663.1"/>
    </source>
</evidence>
<dbReference type="EMBL" id="AKKV01000053">
    <property type="protein sequence ID" value="EIT83663.1"/>
    <property type="molecule type" value="Genomic_DNA"/>
</dbReference>
<dbReference type="Proteomes" id="UP000004080">
    <property type="component" value="Unassembled WGS sequence"/>
</dbReference>
<dbReference type="Pfam" id="PF00005">
    <property type="entry name" value="ABC_tran"/>
    <property type="match status" value="2"/>
</dbReference>
<keyword evidence="3" id="KW-0175">Coiled coil</keyword>
<dbReference type="Pfam" id="PF12848">
    <property type="entry name" value="ABC_tran_Xtn"/>
    <property type="match status" value="1"/>
</dbReference>
<dbReference type="CDD" id="cd03221">
    <property type="entry name" value="ABCF_EF-3"/>
    <property type="match status" value="2"/>
</dbReference>
<feature type="domain" description="ABC transporter" evidence="5">
    <location>
        <begin position="4"/>
        <end position="257"/>
    </location>
</feature>
<reference evidence="6 7" key="1">
    <citation type="journal article" date="2012" name="J. Bacteriol.">
        <title>Genome of Bacillus macauensis ZFHKF-1, a Long-Chain-Forming Bacterium.</title>
        <authorList>
            <person name="Cai L."/>
            <person name="Zhang T."/>
        </authorList>
    </citation>
    <scope>NUCLEOTIDE SEQUENCE [LARGE SCALE GENOMIC DNA]</scope>
    <source>
        <strain evidence="6 7">ZFHKF-1</strain>
    </source>
</reference>
<dbReference type="GO" id="GO:0005524">
    <property type="term" value="F:ATP binding"/>
    <property type="evidence" value="ECO:0007669"/>
    <property type="project" value="UniProtKB-KW"/>
</dbReference>